<dbReference type="Proteomes" id="UP000014760">
    <property type="component" value="Unassembled WGS sequence"/>
</dbReference>
<evidence type="ECO:0000313" key="4">
    <source>
        <dbReference type="Proteomes" id="UP000014760"/>
    </source>
</evidence>
<feature type="region of interest" description="Disordered" evidence="1">
    <location>
        <begin position="52"/>
        <end position="75"/>
    </location>
</feature>
<reference evidence="3" key="3">
    <citation type="submission" date="2015-06" db="UniProtKB">
        <authorList>
            <consortium name="EnsemblMetazoa"/>
        </authorList>
    </citation>
    <scope>IDENTIFICATION</scope>
</reference>
<proteinExistence type="predicted"/>
<dbReference type="EMBL" id="AMQN01000955">
    <property type="status" value="NOT_ANNOTATED_CDS"/>
    <property type="molecule type" value="Genomic_DNA"/>
</dbReference>
<evidence type="ECO:0000313" key="2">
    <source>
        <dbReference type="EMBL" id="ELU10043.1"/>
    </source>
</evidence>
<evidence type="ECO:0000313" key="3">
    <source>
        <dbReference type="EnsemblMetazoa" id="CapteP193341"/>
    </source>
</evidence>
<dbReference type="EMBL" id="KB297742">
    <property type="protein sequence ID" value="ELU10043.1"/>
    <property type="molecule type" value="Genomic_DNA"/>
</dbReference>
<sequence length="320" mass="34715">MPGDLSSKVDRPKSSDSGERSPLPLDLDFPTKEIVSEENGIKVITKVYETPDGRSKTVTKKSITEAEDGSSSTVTTVTRKTIVSGGRTFKFELDPKGPANVDDVNVEVPLVEEKVKPKHSTPPPALPKTPPPSQLPDNPLKSQPSPPIQSSPPPAQPKKSPPKSSPTILPVIPSQTKTPTTPPAPQPQKETPAASPSILPSLSPVTTTPNKPSPPSSPSKAPVKKKSEKVLEIAPVQPKVKKDWSNRPKYFGTSLESDVVAEKEIQKTKLRRQQSLQEPIVLTKNQELKAKKIQVAAAGLPRYKKMREYIVSSLLPYQIL</sequence>
<accession>R7UV99</accession>
<organism evidence="2">
    <name type="scientific">Capitella teleta</name>
    <name type="common">Polychaete worm</name>
    <dbReference type="NCBI Taxonomy" id="283909"/>
    <lineage>
        <taxon>Eukaryota</taxon>
        <taxon>Metazoa</taxon>
        <taxon>Spiralia</taxon>
        <taxon>Lophotrochozoa</taxon>
        <taxon>Annelida</taxon>
        <taxon>Polychaeta</taxon>
        <taxon>Sedentaria</taxon>
        <taxon>Scolecida</taxon>
        <taxon>Capitellidae</taxon>
        <taxon>Capitella</taxon>
    </lineage>
</organism>
<keyword evidence="4" id="KW-1185">Reference proteome</keyword>
<reference evidence="2 4" key="2">
    <citation type="journal article" date="2013" name="Nature">
        <title>Insights into bilaterian evolution from three spiralian genomes.</title>
        <authorList>
            <person name="Simakov O."/>
            <person name="Marletaz F."/>
            <person name="Cho S.J."/>
            <person name="Edsinger-Gonzales E."/>
            <person name="Havlak P."/>
            <person name="Hellsten U."/>
            <person name="Kuo D.H."/>
            <person name="Larsson T."/>
            <person name="Lv J."/>
            <person name="Arendt D."/>
            <person name="Savage R."/>
            <person name="Osoegawa K."/>
            <person name="de Jong P."/>
            <person name="Grimwood J."/>
            <person name="Chapman J.A."/>
            <person name="Shapiro H."/>
            <person name="Aerts A."/>
            <person name="Otillar R.P."/>
            <person name="Terry A.Y."/>
            <person name="Boore J.L."/>
            <person name="Grigoriev I.V."/>
            <person name="Lindberg D.R."/>
            <person name="Seaver E.C."/>
            <person name="Weisblat D.A."/>
            <person name="Putnam N.H."/>
            <person name="Rokhsar D.S."/>
        </authorList>
    </citation>
    <scope>NUCLEOTIDE SEQUENCE</scope>
    <source>
        <strain evidence="2 4">I ESC-2004</strain>
    </source>
</reference>
<protein>
    <submittedName>
        <fullName evidence="2 3">Uncharacterized protein</fullName>
    </submittedName>
</protein>
<evidence type="ECO:0000256" key="1">
    <source>
        <dbReference type="SAM" id="MobiDB-lite"/>
    </source>
</evidence>
<feature type="region of interest" description="Disordered" evidence="1">
    <location>
        <begin position="1"/>
        <end position="28"/>
    </location>
</feature>
<feature type="compositionally biased region" description="Pro residues" evidence="1">
    <location>
        <begin position="120"/>
        <end position="134"/>
    </location>
</feature>
<gene>
    <name evidence="2" type="ORF">CAPTEDRAFT_193341</name>
</gene>
<feature type="compositionally biased region" description="Low complexity" evidence="1">
    <location>
        <begin position="187"/>
        <end position="210"/>
    </location>
</feature>
<dbReference type="OMA" id="GAKTCMP"/>
<feature type="compositionally biased region" description="Pro residues" evidence="1">
    <location>
        <begin position="144"/>
        <end position="156"/>
    </location>
</feature>
<dbReference type="HOGENOM" id="CLU_869430_0_0_1"/>
<reference evidence="4" key="1">
    <citation type="submission" date="2012-12" db="EMBL/GenBank/DDBJ databases">
        <authorList>
            <person name="Hellsten U."/>
            <person name="Grimwood J."/>
            <person name="Chapman J.A."/>
            <person name="Shapiro H."/>
            <person name="Aerts A."/>
            <person name="Otillar R.P."/>
            <person name="Terry A.Y."/>
            <person name="Boore J.L."/>
            <person name="Simakov O."/>
            <person name="Marletaz F."/>
            <person name="Cho S.-J."/>
            <person name="Edsinger-Gonzales E."/>
            <person name="Havlak P."/>
            <person name="Kuo D.-H."/>
            <person name="Larsson T."/>
            <person name="Lv J."/>
            <person name="Arendt D."/>
            <person name="Savage R."/>
            <person name="Osoegawa K."/>
            <person name="de Jong P."/>
            <person name="Lindberg D.R."/>
            <person name="Seaver E.C."/>
            <person name="Weisblat D.A."/>
            <person name="Putnam N.H."/>
            <person name="Grigoriev I.V."/>
            <person name="Rokhsar D.S."/>
        </authorList>
    </citation>
    <scope>NUCLEOTIDE SEQUENCE</scope>
    <source>
        <strain evidence="4">I ESC-2004</strain>
    </source>
</reference>
<feature type="region of interest" description="Disordered" evidence="1">
    <location>
        <begin position="112"/>
        <end position="231"/>
    </location>
</feature>
<dbReference type="AlphaFoldDB" id="R7UV99"/>
<feature type="compositionally biased region" description="Basic and acidic residues" evidence="1">
    <location>
        <begin position="7"/>
        <end position="19"/>
    </location>
</feature>
<name>R7UV99_CAPTE</name>
<dbReference type="EnsemblMetazoa" id="CapteT193341">
    <property type="protein sequence ID" value="CapteP193341"/>
    <property type="gene ID" value="CapteG193341"/>
</dbReference>